<evidence type="ECO:0000313" key="7">
    <source>
        <dbReference type="Proteomes" id="UP000628775"/>
    </source>
</evidence>
<keyword evidence="4 5" id="KW-0472">Membrane</keyword>
<evidence type="ECO:0000256" key="1">
    <source>
        <dbReference type="ARBA" id="ARBA00022475"/>
    </source>
</evidence>
<evidence type="ECO:0000256" key="4">
    <source>
        <dbReference type="ARBA" id="ARBA00023136"/>
    </source>
</evidence>
<reference evidence="6" key="1">
    <citation type="journal article" date="2014" name="Int. J. Syst. Evol. Microbiol.">
        <title>Complete genome sequence of Corynebacterium casei LMG S-19264T (=DSM 44701T), isolated from a smear-ripened cheese.</title>
        <authorList>
            <consortium name="US DOE Joint Genome Institute (JGI-PGF)"/>
            <person name="Walter F."/>
            <person name="Albersmeier A."/>
            <person name="Kalinowski J."/>
            <person name="Ruckert C."/>
        </authorList>
    </citation>
    <scope>NUCLEOTIDE SEQUENCE</scope>
    <source>
        <strain evidence="6">CGMCC 1.15371</strain>
    </source>
</reference>
<dbReference type="EMBL" id="BMIR01000017">
    <property type="protein sequence ID" value="GGE50266.1"/>
    <property type="molecule type" value="Genomic_DNA"/>
</dbReference>
<evidence type="ECO:0000256" key="3">
    <source>
        <dbReference type="ARBA" id="ARBA00022989"/>
    </source>
</evidence>
<name>A0A8J3E050_9BACL</name>
<feature type="transmembrane region" description="Helical" evidence="5">
    <location>
        <begin position="70"/>
        <end position="87"/>
    </location>
</feature>
<gene>
    <name evidence="6" type="ORF">GCM10011391_31280</name>
</gene>
<keyword evidence="7" id="KW-1185">Reference proteome</keyword>
<feature type="transmembrane region" description="Helical" evidence="5">
    <location>
        <begin position="6"/>
        <end position="26"/>
    </location>
</feature>
<dbReference type="Pfam" id="PF07457">
    <property type="entry name" value="DUF1516"/>
    <property type="match status" value="1"/>
</dbReference>
<comment type="caution">
    <text evidence="6">The sequence shown here is derived from an EMBL/GenBank/DDBJ whole genome shotgun (WGS) entry which is preliminary data.</text>
</comment>
<keyword evidence="1" id="KW-1003">Cell membrane</keyword>
<dbReference type="AlphaFoldDB" id="A0A8J3E050"/>
<feature type="transmembrane region" description="Helical" evidence="5">
    <location>
        <begin position="38"/>
        <end position="58"/>
    </location>
</feature>
<sequence length="116" mass="13325">MWLHAHVGFWTLGLIVFVLTFILYIIGKNKPAKILHMILRLLYILIFITGVVMVSKWYGGDKFGWPTLKGIFGLLVIAMMEMILIKTNKRVSTVFYWLILIISLAGVFYIGYGVLK</sequence>
<evidence type="ECO:0000313" key="6">
    <source>
        <dbReference type="EMBL" id="GGE50266.1"/>
    </source>
</evidence>
<reference evidence="6" key="2">
    <citation type="submission" date="2020-09" db="EMBL/GenBank/DDBJ databases">
        <authorList>
            <person name="Sun Q."/>
            <person name="Zhou Y."/>
        </authorList>
    </citation>
    <scope>NUCLEOTIDE SEQUENCE</scope>
    <source>
        <strain evidence="6">CGMCC 1.15371</strain>
    </source>
</reference>
<dbReference type="InterPro" id="IPR010899">
    <property type="entry name" value="UPF0344"/>
</dbReference>
<keyword evidence="2 5" id="KW-0812">Transmembrane</keyword>
<keyword evidence="3 5" id="KW-1133">Transmembrane helix</keyword>
<evidence type="ECO:0000256" key="2">
    <source>
        <dbReference type="ARBA" id="ARBA00022692"/>
    </source>
</evidence>
<organism evidence="6 7">
    <name type="scientific">Pullulanibacillus camelliae</name>
    <dbReference type="NCBI Taxonomy" id="1707096"/>
    <lineage>
        <taxon>Bacteria</taxon>
        <taxon>Bacillati</taxon>
        <taxon>Bacillota</taxon>
        <taxon>Bacilli</taxon>
        <taxon>Bacillales</taxon>
        <taxon>Sporolactobacillaceae</taxon>
        <taxon>Pullulanibacillus</taxon>
    </lineage>
</organism>
<proteinExistence type="predicted"/>
<protein>
    <submittedName>
        <fullName evidence="6">UPF0344 protein</fullName>
    </submittedName>
</protein>
<evidence type="ECO:0000256" key="5">
    <source>
        <dbReference type="SAM" id="Phobius"/>
    </source>
</evidence>
<feature type="transmembrane region" description="Helical" evidence="5">
    <location>
        <begin position="94"/>
        <end position="115"/>
    </location>
</feature>
<dbReference type="RefSeq" id="WP_188696336.1">
    <property type="nucleotide sequence ID" value="NZ_BMIR01000017.1"/>
</dbReference>
<accession>A0A8J3E050</accession>
<dbReference type="Proteomes" id="UP000628775">
    <property type="component" value="Unassembled WGS sequence"/>
</dbReference>